<organism evidence="3 4">
    <name type="scientific">Calocera viscosa (strain TUFC12733)</name>
    <dbReference type="NCBI Taxonomy" id="1330018"/>
    <lineage>
        <taxon>Eukaryota</taxon>
        <taxon>Fungi</taxon>
        <taxon>Dikarya</taxon>
        <taxon>Basidiomycota</taxon>
        <taxon>Agaricomycotina</taxon>
        <taxon>Dacrymycetes</taxon>
        <taxon>Dacrymycetales</taxon>
        <taxon>Dacrymycetaceae</taxon>
        <taxon>Calocera</taxon>
    </lineage>
</organism>
<keyword evidence="2" id="KW-0812">Transmembrane</keyword>
<feature type="region of interest" description="Disordered" evidence="1">
    <location>
        <begin position="92"/>
        <end position="168"/>
    </location>
</feature>
<sequence>MGCTRGAPARWHSLLPPRTQRAAHTVSEQPCSSSSLARSSGTSTACKPAAGVLYQHCYLTTIVVVIVASAAAFLRPKTRSALGATARRTALSLSSLQPPQTNSPYTQHPSTPAHSTRRMSLPFPAPPAPIRQPPDLPTSDPSLATELMPAPPPLSYALPSSSSSSHHPAARLPILTRTGANRYLPAVDLGTTYTGHAGAGGGSLDLPPAGEAGEQNKPKRSTRGAALG</sequence>
<feature type="compositionally biased region" description="Low complexity" evidence="1">
    <location>
        <begin position="32"/>
        <end position="41"/>
    </location>
</feature>
<feature type="region of interest" description="Disordered" evidence="1">
    <location>
        <begin position="196"/>
        <end position="228"/>
    </location>
</feature>
<evidence type="ECO:0000313" key="3">
    <source>
        <dbReference type="EMBL" id="KZP01234.1"/>
    </source>
</evidence>
<keyword evidence="4" id="KW-1185">Reference proteome</keyword>
<reference evidence="3 4" key="1">
    <citation type="journal article" date="2016" name="Mol. Biol. Evol.">
        <title>Comparative Genomics of Early-Diverging Mushroom-Forming Fungi Provides Insights into the Origins of Lignocellulose Decay Capabilities.</title>
        <authorList>
            <person name="Nagy L.G."/>
            <person name="Riley R."/>
            <person name="Tritt A."/>
            <person name="Adam C."/>
            <person name="Daum C."/>
            <person name="Floudas D."/>
            <person name="Sun H."/>
            <person name="Yadav J.S."/>
            <person name="Pangilinan J."/>
            <person name="Larsson K.H."/>
            <person name="Matsuura K."/>
            <person name="Barry K."/>
            <person name="Labutti K."/>
            <person name="Kuo R."/>
            <person name="Ohm R.A."/>
            <person name="Bhattacharya S.S."/>
            <person name="Shirouzu T."/>
            <person name="Yoshinaga Y."/>
            <person name="Martin F.M."/>
            <person name="Grigoriev I.V."/>
            <person name="Hibbett D.S."/>
        </authorList>
    </citation>
    <scope>NUCLEOTIDE SEQUENCE [LARGE SCALE GENOMIC DNA]</scope>
    <source>
        <strain evidence="3 4">TUFC12733</strain>
    </source>
</reference>
<feature type="compositionally biased region" description="Low complexity" evidence="1">
    <location>
        <begin position="155"/>
        <end position="168"/>
    </location>
</feature>
<evidence type="ECO:0000313" key="4">
    <source>
        <dbReference type="Proteomes" id="UP000076738"/>
    </source>
</evidence>
<protein>
    <submittedName>
        <fullName evidence="3">Uncharacterized protein</fullName>
    </submittedName>
</protein>
<feature type="compositionally biased region" description="Polar residues" evidence="1">
    <location>
        <begin position="92"/>
        <end position="114"/>
    </location>
</feature>
<feature type="transmembrane region" description="Helical" evidence="2">
    <location>
        <begin position="53"/>
        <end position="74"/>
    </location>
</feature>
<feature type="region of interest" description="Disordered" evidence="1">
    <location>
        <begin position="18"/>
        <end position="41"/>
    </location>
</feature>
<evidence type="ECO:0000256" key="2">
    <source>
        <dbReference type="SAM" id="Phobius"/>
    </source>
</evidence>
<feature type="compositionally biased region" description="Pro residues" evidence="1">
    <location>
        <begin position="123"/>
        <end position="136"/>
    </location>
</feature>
<evidence type="ECO:0000256" key="1">
    <source>
        <dbReference type="SAM" id="MobiDB-lite"/>
    </source>
</evidence>
<proteinExistence type="predicted"/>
<keyword evidence="2" id="KW-1133">Transmembrane helix</keyword>
<dbReference type="EMBL" id="KV417267">
    <property type="protein sequence ID" value="KZP01234.1"/>
    <property type="molecule type" value="Genomic_DNA"/>
</dbReference>
<gene>
    <name evidence="3" type="ORF">CALVIDRAFT_127837</name>
</gene>
<dbReference type="Proteomes" id="UP000076738">
    <property type="component" value="Unassembled WGS sequence"/>
</dbReference>
<dbReference type="STRING" id="1330018.A0A167RSN5"/>
<dbReference type="AlphaFoldDB" id="A0A167RSN5"/>
<name>A0A167RSN5_CALVF</name>
<accession>A0A167RSN5</accession>
<keyword evidence="2" id="KW-0472">Membrane</keyword>